<reference evidence="7" key="1">
    <citation type="submission" date="2020-05" db="UniProtKB">
        <authorList>
            <consortium name="EnsemblMetazoa"/>
        </authorList>
    </citation>
    <scope>IDENTIFICATION</scope>
    <source>
        <strain evidence="7">FUMOZ</strain>
    </source>
</reference>
<keyword evidence="2 6" id="KW-0732">Signal</keyword>
<keyword evidence="3" id="KW-0677">Repeat</keyword>
<proteinExistence type="predicted"/>
<dbReference type="VEuPathDB" id="VectorBase:AFUN2_011813"/>
<feature type="chain" id="PRO_5021469364" evidence="6">
    <location>
        <begin position="31"/>
        <end position="605"/>
    </location>
</feature>
<name>A0A182RR96_ANOFN</name>
<evidence type="ECO:0000256" key="3">
    <source>
        <dbReference type="ARBA" id="ARBA00022737"/>
    </source>
</evidence>
<evidence type="ECO:0000256" key="6">
    <source>
        <dbReference type="SAM" id="SignalP"/>
    </source>
</evidence>
<dbReference type="PRINTS" id="PR00019">
    <property type="entry name" value="LEURICHRPT"/>
</dbReference>
<dbReference type="GO" id="GO:0031012">
    <property type="term" value="C:extracellular matrix"/>
    <property type="evidence" value="ECO:0007669"/>
    <property type="project" value="TreeGrafter"/>
</dbReference>
<evidence type="ECO:0000256" key="5">
    <source>
        <dbReference type="SAM" id="Phobius"/>
    </source>
</evidence>
<feature type="compositionally biased region" description="Basic and acidic residues" evidence="4">
    <location>
        <begin position="520"/>
        <end position="533"/>
    </location>
</feature>
<keyword evidence="5" id="KW-0472">Membrane</keyword>
<dbReference type="AlphaFoldDB" id="A0A182RR96"/>
<dbReference type="VEuPathDB" id="VectorBase:AFUN008791"/>
<evidence type="ECO:0000256" key="1">
    <source>
        <dbReference type="ARBA" id="ARBA00022614"/>
    </source>
</evidence>
<protein>
    <submittedName>
        <fullName evidence="7">Uncharacterized protein</fullName>
    </submittedName>
</protein>
<dbReference type="EnsemblMetazoa" id="AFUN008791-RA">
    <property type="protein sequence ID" value="AFUN008791-PA"/>
    <property type="gene ID" value="AFUN008791"/>
</dbReference>
<dbReference type="Gene3D" id="3.80.10.10">
    <property type="entry name" value="Ribonuclease Inhibitor"/>
    <property type="match status" value="2"/>
</dbReference>
<dbReference type="PANTHER" id="PTHR24373">
    <property type="entry name" value="SLIT RELATED LEUCINE-RICH REPEAT NEURONAL PROTEIN"/>
    <property type="match status" value="1"/>
</dbReference>
<dbReference type="SMART" id="SM00369">
    <property type="entry name" value="LRR_TYP"/>
    <property type="match status" value="3"/>
</dbReference>
<feature type="region of interest" description="Disordered" evidence="4">
    <location>
        <begin position="519"/>
        <end position="605"/>
    </location>
</feature>
<accession>A0A182RR96</accession>
<dbReference type="PROSITE" id="PS51450">
    <property type="entry name" value="LRR"/>
    <property type="match status" value="3"/>
</dbReference>
<keyword evidence="1" id="KW-0433">Leucine-rich repeat</keyword>
<dbReference type="SUPFAM" id="SSF52058">
    <property type="entry name" value="L domain-like"/>
    <property type="match status" value="1"/>
</dbReference>
<dbReference type="InterPro" id="IPR001611">
    <property type="entry name" value="Leu-rich_rpt"/>
</dbReference>
<dbReference type="InterPro" id="IPR032675">
    <property type="entry name" value="LRR_dom_sf"/>
</dbReference>
<evidence type="ECO:0000256" key="2">
    <source>
        <dbReference type="ARBA" id="ARBA00022729"/>
    </source>
</evidence>
<evidence type="ECO:0000313" key="7">
    <source>
        <dbReference type="EnsemblMetazoa" id="AFUN008791-PA"/>
    </source>
</evidence>
<feature type="signal peptide" evidence="6">
    <location>
        <begin position="1"/>
        <end position="30"/>
    </location>
</feature>
<dbReference type="GO" id="GO:0005615">
    <property type="term" value="C:extracellular space"/>
    <property type="evidence" value="ECO:0007669"/>
    <property type="project" value="TreeGrafter"/>
</dbReference>
<dbReference type="InterPro" id="IPR050328">
    <property type="entry name" value="Dev_Immune_Receptor"/>
</dbReference>
<dbReference type="Pfam" id="PF13855">
    <property type="entry name" value="LRR_8"/>
    <property type="match status" value="2"/>
</dbReference>
<organism evidence="7">
    <name type="scientific">Anopheles funestus</name>
    <name type="common">African malaria mosquito</name>
    <dbReference type="NCBI Taxonomy" id="62324"/>
    <lineage>
        <taxon>Eukaryota</taxon>
        <taxon>Metazoa</taxon>
        <taxon>Ecdysozoa</taxon>
        <taxon>Arthropoda</taxon>
        <taxon>Hexapoda</taxon>
        <taxon>Insecta</taxon>
        <taxon>Pterygota</taxon>
        <taxon>Neoptera</taxon>
        <taxon>Endopterygota</taxon>
        <taxon>Diptera</taxon>
        <taxon>Nematocera</taxon>
        <taxon>Culicoidea</taxon>
        <taxon>Culicidae</taxon>
        <taxon>Anophelinae</taxon>
        <taxon>Anopheles</taxon>
    </lineage>
</organism>
<keyword evidence="5" id="KW-1133">Transmembrane helix</keyword>
<sequence length="605" mass="69654">MAKISYNSNMFCTTVTILLVAMRLSAIALASSVSTGESSGSGSKFCPKICTCDVIENLKRADCSNEKLINTYTDVPYDVEILDLSINIISSIENDNFMHYDNLVKLFLSENSIQTISLDAFVNQRRLTTLDLSYNRLEHLNEQLFERNLQLVDLNLSGNNFMMLPDMPFLKSYSIMYLHLSNCRIPHIFDTMFIDLPNLKSLDLSKNIMNSLATVPFAHLRKLAAINLIDNRWNCKTEDVRNTVRWIKARVPLITVDMLSDLNYQGNRFERIMEDPALNDKKLNRQDVAIDQVWGPASTQQYRAGEDSWPAFMNLTCSYIDLEDDPSKESCLHFAECQRKYRELYYAHKVLLSRKEPRHSGYFRTGVFIGGVLVGLMFGSFLTYTICWAVRSCRNRSLHKKANYAPDQRRLQRELRREIRGRNQFEHTRLNESPVFTRSDRFPGTARASAPQNDEIYRNHEHTRQFLVNLFSKRQPRYVRSNSQLANINNRYIPPTQTRDELREVSNVVPRAVSDSGQLWEHRNDSSNNHEPESMLMNRPNDAIPLSNDLQPTWISIRPNGNGTLPRSPRAGKDATTSGESPPPPYVECTLDAEPKQETVNMYYN</sequence>
<evidence type="ECO:0000256" key="4">
    <source>
        <dbReference type="SAM" id="MobiDB-lite"/>
    </source>
</evidence>
<feature type="transmembrane region" description="Helical" evidence="5">
    <location>
        <begin position="367"/>
        <end position="390"/>
    </location>
</feature>
<dbReference type="STRING" id="62324.A0A182RR96"/>
<keyword evidence="5" id="KW-0812">Transmembrane</keyword>
<feature type="compositionally biased region" description="Polar residues" evidence="4">
    <location>
        <begin position="548"/>
        <end position="565"/>
    </location>
</feature>
<dbReference type="InterPro" id="IPR003591">
    <property type="entry name" value="Leu-rich_rpt_typical-subtyp"/>
</dbReference>
<dbReference type="PANTHER" id="PTHR24373:SF370">
    <property type="entry name" value="FISH-LIPS, ISOFORM E"/>
    <property type="match status" value="1"/>
</dbReference>